<evidence type="ECO:0000256" key="4">
    <source>
        <dbReference type="ARBA" id="ARBA00022989"/>
    </source>
</evidence>
<evidence type="ECO:0000256" key="5">
    <source>
        <dbReference type="ARBA" id="ARBA00023136"/>
    </source>
</evidence>
<reference evidence="8 9" key="1">
    <citation type="submission" date="2013-08" db="EMBL/GenBank/DDBJ databases">
        <title>An opportunistic ruminal bacterium that causes liver abscesses in cattle.</title>
        <authorList>
            <person name="Benahmed F.H."/>
            <person name="Rasmussen M."/>
            <person name="Harbottle H."/>
            <person name="Soppet D."/>
            <person name="Nagaraja T.G."/>
            <person name="Davidson M."/>
        </authorList>
    </citation>
    <scope>NUCLEOTIDE SEQUENCE [LARGE SCALE GENOMIC DNA]</scope>
    <source>
        <strain evidence="8 9">B35</strain>
    </source>
</reference>
<name>A0A0B4EGJ1_9FUSO</name>
<organism evidence="8 9">
    <name type="scientific">Fusobacterium necrophorum subsp. funduliforme B35</name>
    <dbReference type="NCBI Taxonomy" id="1226633"/>
    <lineage>
        <taxon>Bacteria</taxon>
        <taxon>Fusobacteriati</taxon>
        <taxon>Fusobacteriota</taxon>
        <taxon>Fusobacteriia</taxon>
        <taxon>Fusobacteriales</taxon>
        <taxon>Fusobacteriaceae</taxon>
        <taxon>Fusobacterium</taxon>
    </lineage>
</organism>
<evidence type="ECO:0000256" key="1">
    <source>
        <dbReference type="ARBA" id="ARBA00004651"/>
    </source>
</evidence>
<dbReference type="InterPro" id="IPR037185">
    <property type="entry name" value="EmrE-like"/>
</dbReference>
<keyword evidence="5 6" id="KW-0472">Membrane</keyword>
<dbReference type="GO" id="GO:0005886">
    <property type="term" value="C:plasma membrane"/>
    <property type="evidence" value="ECO:0007669"/>
    <property type="project" value="UniProtKB-SubCell"/>
</dbReference>
<evidence type="ECO:0000256" key="2">
    <source>
        <dbReference type="ARBA" id="ARBA00022475"/>
    </source>
</evidence>
<feature type="transmembrane region" description="Helical" evidence="6">
    <location>
        <begin position="122"/>
        <end position="141"/>
    </location>
</feature>
<feature type="transmembrane region" description="Helical" evidence="6">
    <location>
        <begin position="241"/>
        <end position="262"/>
    </location>
</feature>
<keyword evidence="3 6" id="KW-0812">Transmembrane</keyword>
<feature type="domain" description="EamA" evidence="7">
    <location>
        <begin position="7"/>
        <end position="138"/>
    </location>
</feature>
<feature type="transmembrane region" description="Helical" evidence="6">
    <location>
        <begin position="268"/>
        <end position="286"/>
    </location>
</feature>
<feature type="domain" description="EamA" evidence="7">
    <location>
        <begin position="150"/>
        <end position="283"/>
    </location>
</feature>
<dbReference type="PATRIC" id="fig|1226633.4.peg.2167"/>
<dbReference type="PANTHER" id="PTHR42920:SF5">
    <property type="entry name" value="EAMA DOMAIN-CONTAINING PROTEIN"/>
    <property type="match status" value="1"/>
</dbReference>
<protein>
    <submittedName>
        <fullName evidence="8">Membrane protein</fullName>
    </submittedName>
</protein>
<dbReference type="InterPro" id="IPR051258">
    <property type="entry name" value="Diverse_Substrate_Transporter"/>
</dbReference>
<evidence type="ECO:0000313" key="8">
    <source>
        <dbReference type="EMBL" id="KID48401.1"/>
    </source>
</evidence>
<accession>A0A0B4EGJ1</accession>
<dbReference type="Pfam" id="PF00892">
    <property type="entry name" value="EamA"/>
    <property type="match status" value="2"/>
</dbReference>
<feature type="transmembrane region" description="Helical" evidence="6">
    <location>
        <begin position="153"/>
        <end position="169"/>
    </location>
</feature>
<evidence type="ECO:0000259" key="7">
    <source>
        <dbReference type="Pfam" id="PF00892"/>
    </source>
</evidence>
<feature type="transmembrane region" description="Helical" evidence="6">
    <location>
        <begin position="212"/>
        <end position="229"/>
    </location>
</feature>
<proteinExistence type="predicted"/>
<comment type="caution">
    <text evidence="8">The sequence shown here is derived from an EMBL/GenBank/DDBJ whole genome shotgun (WGS) entry which is preliminary data.</text>
</comment>
<dbReference type="Proteomes" id="UP000031184">
    <property type="component" value="Unassembled WGS sequence"/>
</dbReference>
<dbReference type="InterPro" id="IPR000620">
    <property type="entry name" value="EamA_dom"/>
</dbReference>
<dbReference type="AlphaFoldDB" id="A0A0B4EGJ1"/>
<keyword evidence="2" id="KW-1003">Cell membrane</keyword>
<dbReference type="PANTHER" id="PTHR42920">
    <property type="entry name" value="OS03G0707200 PROTEIN-RELATED"/>
    <property type="match status" value="1"/>
</dbReference>
<feature type="transmembrane region" description="Helical" evidence="6">
    <location>
        <begin position="181"/>
        <end position="200"/>
    </location>
</feature>
<evidence type="ECO:0000256" key="6">
    <source>
        <dbReference type="SAM" id="Phobius"/>
    </source>
</evidence>
<comment type="subcellular location">
    <subcellularLocation>
        <location evidence="1">Cell membrane</location>
        <topology evidence="1">Multi-pass membrane protein</topology>
    </subcellularLocation>
</comment>
<feature type="transmembrane region" description="Helical" evidence="6">
    <location>
        <begin position="67"/>
        <end position="91"/>
    </location>
</feature>
<keyword evidence="4 6" id="KW-1133">Transmembrane helix</keyword>
<dbReference type="EMBL" id="AUZI01000026">
    <property type="protein sequence ID" value="KID48401.1"/>
    <property type="molecule type" value="Genomic_DNA"/>
</dbReference>
<feature type="transmembrane region" description="Helical" evidence="6">
    <location>
        <begin position="35"/>
        <end position="55"/>
    </location>
</feature>
<gene>
    <name evidence="8" type="ORF">C095_10685</name>
</gene>
<evidence type="ECO:0000313" key="9">
    <source>
        <dbReference type="Proteomes" id="UP000031184"/>
    </source>
</evidence>
<evidence type="ECO:0000256" key="3">
    <source>
        <dbReference type="ARBA" id="ARBA00022692"/>
    </source>
</evidence>
<sequence>MNQFLLGNGALLLTSFIWGSAFVAQVTGMDLIGPFSFSASRCFLSTLFVFMLILFQKEKDTTKLKDLLLGGAACGIFLFLGSSCQQVGLLYTTAGKTSFITSLYIVLVPILGIFFKKKVNLFTWMAVFLGTVGLYLLAMSGLTEGAAINKGDLFVFLGSFFWAGHILIIDHFTKKVNPIKLSCLQFAVTTCLAAIVALSIEAPTLPNIFASWKSIAYAGILSGGIAYTLQIVGQKHTTNATLASLILSLESVFGAIAGFVVLHERLKASEILGCVIMFIAILVAQIPSDFFEKRKENSILC</sequence>
<dbReference type="SUPFAM" id="SSF103481">
    <property type="entry name" value="Multidrug resistance efflux transporter EmrE"/>
    <property type="match status" value="2"/>
</dbReference>
<feature type="transmembrane region" description="Helical" evidence="6">
    <location>
        <begin position="97"/>
        <end position="115"/>
    </location>
</feature>